<proteinExistence type="inferred from homology"/>
<keyword evidence="8" id="KW-1185">Reference proteome</keyword>
<dbReference type="Proteomes" id="UP000019666">
    <property type="component" value="Unassembled WGS sequence"/>
</dbReference>
<organism evidence="7 8">
    <name type="scientific">Rubellimicrobium mesophilum DSM 19309</name>
    <dbReference type="NCBI Taxonomy" id="442562"/>
    <lineage>
        <taxon>Bacteria</taxon>
        <taxon>Pseudomonadati</taxon>
        <taxon>Pseudomonadota</taxon>
        <taxon>Alphaproteobacteria</taxon>
        <taxon>Rhodobacterales</taxon>
        <taxon>Roseobacteraceae</taxon>
        <taxon>Rubellimicrobium</taxon>
    </lineage>
</organism>
<name>A0A017HVD6_9RHOB</name>
<feature type="transmembrane region" description="Helical" evidence="6">
    <location>
        <begin position="12"/>
        <end position="43"/>
    </location>
</feature>
<evidence type="ECO:0000256" key="4">
    <source>
        <dbReference type="ARBA" id="ARBA00022989"/>
    </source>
</evidence>
<feature type="transmembrane region" description="Helical" evidence="6">
    <location>
        <begin position="58"/>
        <end position="80"/>
    </location>
</feature>
<keyword evidence="3 6" id="KW-0812">Transmembrane</keyword>
<dbReference type="AlphaFoldDB" id="A0A017HVD6"/>
<gene>
    <name evidence="7" type="ORF">Rumeso_00124</name>
</gene>
<evidence type="ECO:0000313" key="8">
    <source>
        <dbReference type="Proteomes" id="UP000019666"/>
    </source>
</evidence>
<dbReference type="EMBL" id="AOSK01000005">
    <property type="protein sequence ID" value="EYD78295.1"/>
    <property type="molecule type" value="Genomic_DNA"/>
</dbReference>
<dbReference type="HOGENOM" id="CLU_1757471_0_0_5"/>
<comment type="subcellular location">
    <subcellularLocation>
        <location evidence="1">Membrane</location>
        <topology evidence="1">Multi-pass membrane protein</topology>
    </subcellularLocation>
</comment>
<evidence type="ECO:0000256" key="3">
    <source>
        <dbReference type="ARBA" id="ARBA00022692"/>
    </source>
</evidence>
<protein>
    <submittedName>
        <fullName evidence="7">Putative permease often clustered with de novo purine synthesis</fullName>
    </submittedName>
</protein>
<accession>A0A017HVD6</accession>
<comment type="caution">
    <text evidence="7">The sequence shown here is derived from an EMBL/GenBank/DDBJ whole genome shotgun (WGS) entry which is preliminary data.</text>
</comment>
<reference evidence="7 8" key="1">
    <citation type="submission" date="2013-02" db="EMBL/GenBank/DDBJ databases">
        <authorList>
            <person name="Fiebig A."/>
            <person name="Goeker M."/>
            <person name="Klenk H.-P.P."/>
        </authorList>
    </citation>
    <scope>NUCLEOTIDE SEQUENCE [LARGE SCALE GENOMIC DNA]</scope>
    <source>
        <strain evidence="7 8">DSM 19309</strain>
    </source>
</reference>
<dbReference type="STRING" id="442562.Rumeso_00124"/>
<dbReference type="GO" id="GO:0016020">
    <property type="term" value="C:membrane"/>
    <property type="evidence" value="ECO:0007669"/>
    <property type="project" value="UniProtKB-SubCell"/>
</dbReference>
<sequence>MAVTMGQQARIWGIAALVFLLLLWLLGDVLLPFVLGAILAYLLDPLADRLERMGLRRVWAVVLITLTAVLAIAGAIVLLIPTLIDQATALVAMTPDLVTRISERLLERFPELTDESSALRQQIADLAAGLQERAGQLLNTVLTSVWGC</sequence>
<evidence type="ECO:0000256" key="5">
    <source>
        <dbReference type="ARBA" id="ARBA00023136"/>
    </source>
</evidence>
<keyword evidence="4 6" id="KW-1133">Transmembrane helix</keyword>
<comment type="similarity">
    <text evidence="2">Belongs to the autoinducer-2 exporter (AI-2E) (TC 2.A.86) family.</text>
</comment>
<evidence type="ECO:0000256" key="2">
    <source>
        <dbReference type="ARBA" id="ARBA00009773"/>
    </source>
</evidence>
<evidence type="ECO:0000256" key="1">
    <source>
        <dbReference type="ARBA" id="ARBA00004141"/>
    </source>
</evidence>
<dbReference type="Pfam" id="PF01594">
    <property type="entry name" value="AI-2E_transport"/>
    <property type="match status" value="1"/>
</dbReference>
<keyword evidence="5 6" id="KW-0472">Membrane</keyword>
<evidence type="ECO:0000313" key="7">
    <source>
        <dbReference type="EMBL" id="EYD78295.1"/>
    </source>
</evidence>
<dbReference type="InterPro" id="IPR002549">
    <property type="entry name" value="AI-2E-like"/>
</dbReference>
<evidence type="ECO:0000256" key="6">
    <source>
        <dbReference type="SAM" id="Phobius"/>
    </source>
</evidence>
<dbReference type="PATRIC" id="fig|442562.3.peg.125"/>